<dbReference type="GO" id="GO:0033503">
    <property type="term" value="C:HULC complex"/>
    <property type="evidence" value="ECO:0007669"/>
    <property type="project" value="TreeGrafter"/>
</dbReference>
<dbReference type="PROSITE" id="PS50089">
    <property type="entry name" value="ZF_RING_2"/>
    <property type="match status" value="1"/>
</dbReference>
<keyword evidence="12 14" id="KW-0539">Nucleus</keyword>
<dbReference type="SUPFAM" id="SSF57850">
    <property type="entry name" value="RING/U-box"/>
    <property type="match status" value="1"/>
</dbReference>
<dbReference type="Gene3D" id="1.10.287.2610">
    <property type="match status" value="1"/>
</dbReference>
<dbReference type="Pfam" id="PF13920">
    <property type="entry name" value="zf-C3HC4_3"/>
    <property type="match status" value="1"/>
</dbReference>
<dbReference type="InterPro" id="IPR017907">
    <property type="entry name" value="Znf_RING_CS"/>
</dbReference>
<evidence type="ECO:0000256" key="9">
    <source>
        <dbReference type="ARBA" id="ARBA00022833"/>
    </source>
</evidence>
<dbReference type="PROSITE" id="PS00518">
    <property type="entry name" value="ZF_RING_1"/>
    <property type="match status" value="1"/>
</dbReference>
<dbReference type="GO" id="GO:0006325">
    <property type="term" value="P:chromatin organization"/>
    <property type="evidence" value="ECO:0007669"/>
    <property type="project" value="UniProtKB-KW"/>
</dbReference>
<evidence type="ECO:0000313" key="17">
    <source>
        <dbReference type="EMBL" id="KGG50310.1"/>
    </source>
</evidence>
<feature type="domain" description="RING-type" evidence="16">
    <location>
        <begin position="391"/>
        <end position="430"/>
    </location>
</feature>
<evidence type="ECO:0000259" key="16">
    <source>
        <dbReference type="PROSITE" id="PS50089"/>
    </source>
</evidence>
<dbReference type="GO" id="GO:0016567">
    <property type="term" value="P:protein ubiquitination"/>
    <property type="evidence" value="ECO:0007669"/>
    <property type="project" value="UniProtKB-UniRule"/>
</dbReference>
<dbReference type="PANTHER" id="PTHR23163:SF0">
    <property type="entry name" value="E3 UBIQUITIN-PROTEIN LIGASE BRE1"/>
    <property type="match status" value="1"/>
</dbReference>
<dbReference type="RefSeq" id="XP_013236737.1">
    <property type="nucleotide sequence ID" value="XM_013381283.1"/>
</dbReference>
<dbReference type="GO" id="GO:0005634">
    <property type="term" value="C:nucleus"/>
    <property type="evidence" value="ECO:0007669"/>
    <property type="project" value="UniProtKB-SubCell"/>
</dbReference>
<evidence type="ECO:0000256" key="4">
    <source>
        <dbReference type="ARBA" id="ARBA00005555"/>
    </source>
</evidence>
<dbReference type="InterPro" id="IPR001841">
    <property type="entry name" value="Znf_RING"/>
</dbReference>
<evidence type="ECO:0000256" key="3">
    <source>
        <dbReference type="ARBA" id="ARBA00004906"/>
    </source>
</evidence>
<feature type="coiled-coil region" evidence="15">
    <location>
        <begin position="315"/>
        <end position="363"/>
    </location>
</feature>
<proteinExistence type="inferred from homology"/>
<evidence type="ECO:0000256" key="1">
    <source>
        <dbReference type="ARBA" id="ARBA00000900"/>
    </source>
</evidence>
<organism evidence="17 18">
    <name type="scientific">Mitosporidium daphniae</name>
    <dbReference type="NCBI Taxonomy" id="1485682"/>
    <lineage>
        <taxon>Eukaryota</taxon>
        <taxon>Fungi</taxon>
        <taxon>Fungi incertae sedis</taxon>
        <taxon>Microsporidia</taxon>
        <taxon>Mitosporidium</taxon>
    </lineage>
</organism>
<keyword evidence="18" id="KW-1185">Reference proteome</keyword>
<dbReference type="Proteomes" id="UP000029725">
    <property type="component" value="Unassembled WGS sequence"/>
</dbReference>
<feature type="non-terminal residue" evidence="17">
    <location>
        <position position="1"/>
    </location>
</feature>
<keyword evidence="9 14" id="KW-0862">Zinc</keyword>
<evidence type="ECO:0000256" key="6">
    <source>
        <dbReference type="ARBA" id="ARBA00022723"/>
    </source>
</evidence>
<evidence type="ECO:0000256" key="5">
    <source>
        <dbReference type="ARBA" id="ARBA00022679"/>
    </source>
</evidence>
<dbReference type="EMBL" id="JMKJ01000588">
    <property type="protein sequence ID" value="KGG50310.1"/>
    <property type="molecule type" value="Genomic_DNA"/>
</dbReference>
<comment type="subcellular location">
    <subcellularLocation>
        <location evidence="2 14">Nucleus</location>
    </subcellularLocation>
</comment>
<dbReference type="UniPathway" id="UPA00143"/>
<dbReference type="InterPro" id="IPR013083">
    <property type="entry name" value="Znf_RING/FYVE/PHD"/>
</dbReference>
<dbReference type="OrthoDB" id="2192404at2759"/>
<dbReference type="Gene3D" id="3.30.40.10">
    <property type="entry name" value="Zinc/RING finger domain, C3HC4 (zinc finger)"/>
    <property type="match status" value="1"/>
</dbReference>
<dbReference type="GO" id="GO:0008270">
    <property type="term" value="F:zinc ion binding"/>
    <property type="evidence" value="ECO:0007669"/>
    <property type="project" value="UniProtKB-KW"/>
</dbReference>
<evidence type="ECO:0000256" key="12">
    <source>
        <dbReference type="ARBA" id="ARBA00023242"/>
    </source>
</evidence>
<feature type="coiled-coil region" evidence="15">
    <location>
        <begin position="201"/>
        <end position="238"/>
    </location>
</feature>
<evidence type="ECO:0000256" key="14">
    <source>
        <dbReference type="RuleBase" id="RU365038"/>
    </source>
</evidence>
<gene>
    <name evidence="17" type="ORF">DI09_78p160</name>
</gene>
<evidence type="ECO:0000313" key="18">
    <source>
        <dbReference type="Proteomes" id="UP000029725"/>
    </source>
</evidence>
<dbReference type="SMART" id="SM00184">
    <property type="entry name" value="RING"/>
    <property type="match status" value="1"/>
</dbReference>
<feature type="coiled-coil region" evidence="15">
    <location>
        <begin position="20"/>
        <end position="104"/>
    </location>
</feature>
<comment type="caution">
    <text evidence="17">The sequence shown here is derived from an EMBL/GenBank/DDBJ whole genome shotgun (WGS) entry which is preliminary data.</text>
</comment>
<evidence type="ECO:0000256" key="10">
    <source>
        <dbReference type="ARBA" id="ARBA00022853"/>
    </source>
</evidence>
<reference evidence="17 18" key="1">
    <citation type="submission" date="2014-04" db="EMBL/GenBank/DDBJ databases">
        <title>A new species of microsporidia sheds light on the evolution of extreme parasitism.</title>
        <authorList>
            <person name="Haag K.L."/>
            <person name="James T.Y."/>
            <person name="Larsson R."/>
            <person name="Schaer T.M."/>
            <person name="Refardt D."/>
            <person name="Pombert J.-F."/>
            <person name="Ebert D."/>
        </authorList>
    </citation>
    <scope>NUCLEOTIDE SEQUENCE [LARGE SCALE GENOMIC DNA]</scope>
    <source>
        <strain evidence="17 18">UGP3</strain>
        <tissue evidence="17">Spores</tissue>
    </source>
</reference>
<sequence>SEKLEVSQKEDKFDENSKLVEKQEVQISLLQAEIDALKNSISSRDKELQSLTADLLRFKAEYDEYRHKGLPSDLNPLLNYSHQFELMKGEKDLLKAQVERLVRESDGLHAKIRDEISLNNESLRNMEQGFEDERRSLLARLKDAISERDSSYVAQDDLHKKFTSVSQINQDLENTIQILKKRISSCASLAGNLSPDEALLAQELEATAEAFNDAIENNENLLKQLSTKEEVIVRLHAEKSKLDALFKEKERELANVARPPELNNWELSTAGQLSGLKEKVWSLSTKLANVEKDLSQKQNMSDYYKRKLSECSRQQAEIQAKFDQAARSLDEMRNELVEAKTVSKRFSGEKARMEEEYQSLRKRFDIFMSKGHTNIISEDAKLLDELKYYQCPICLRRERTHVLCRCMHVLCKECIDARIETRQRKCPICTEPFGTSDVKQIYLN</sequence>
<comment type="similarity">
    <text evidence="4 14">Belongs to the BRE1 family.</text>
</comment>
<evidence type="ECO:0000256" key="11">
    <source>
        <dbReference type="ARBA" id="ARBA00023054"/>
    </source>
</evidence>
<dbReference type="CDD" id="cd16499">
    <property type="entry name" value="RING-HC_Bre1-like"/>
    <property type="match status" value="1"/>
</dbReference>
<dbReference type="AlphaFoldDB" id="A0A098VMX5"/>
<evidence type="ECO:0000256" key="8">
    <source>
        <dbReference type="ARBA" id="ARBA00022786"/>
    </source>
</evidence>
<keyword evidence="6 14" id="KW-0479">Metal-binding</keyword>
<evidence type="ECO:0000256" key="13">
    <source>
        <dbReference type="PROSITE-ProRule" id="PRU00175"/>
    </source>
</evidence>
<protein>
    <recommendedName>
        <fullName evidence="14">E3 ubiquitin protein ligase</fullName>
        <ecNumber evidence="14">2.3.2.27</ecNumber>
    </recommendedName>
</protein>
<dbReference type="GeneID" id="25260811"/>
<evidence type="ECO:0000256" key="2">
    <source>
        <dbReference type="ARBA" id="ARBA00004123"/>
    </source>
</evidence>
<evidence type="ECO:0000256" key="7">
    <source>
        <dbReference type="ARBA" id="ARBA00022771"/>
    </source>
</evidence>
<dbReference type="PANTHER" id="PTHR23163">
    <property type="entry name" value="RING FINGER PROTEIN-RELATED"/>
    <property type="match status" value="1"/>
</dbReference>
<dbReference type="VEuPathDB" id="MicrosporidiaDB:DI09_78p160"/>
<dbReference type="InterPro" id="IPR013956">
    <property type="entry name" value="E3_ubiquit_lig_Bre1"/>
</dbReference>
<comment type="pathway">
    <text evidence="3 14">Protein modification; protein ubiquitination.</text>
</comment>
<keyword evidence="5 14" id="KW-0808">Transferase</keyword>
<keyword evidence="8 14" id="KW-0833">Ubl conjugation pathway</keyword>
<evidence type="ECO:0000256" key="15">
    <source>
        <dbReference type="SAM" id="Coils"/>
    </source>
</evidence>
<accession>A0A098VMX5</accession>
<name>A0A098VMX5_9MICR</name>
<dbReference type="GO" id="GO:0061630">
    <property type="term" value="F:ubiquitin protein ligase activity"/>
    <property type="evidence" value="ECO:0007669"/>
    <property type="project" value="UniProtKB-EC"/>
</dbReference>
<dbReference type="HOGENOM" id="CLU_617613_0_0_1"/>
<comment type="catalytic activity">
    <reaction evidence="1 14">
        <text>S-ubiquitinyl-[E2 ubiquitin-conjugating enzyme]-L-cysteine + [acceptor protein]-L-lysine = [E2 ubiquitin-conjugating enzyme]-L-cysteine + N(6)-ubiquitinyl-[acceptor protein]-L-lysine.</text>
        <dbReference type="EC" id="2.3.2.27"/>
    </reaction>
</comment>
<keyword evidence="11 14" id="KW-0175">Coiled coil</keyword>
<keyword evidence="7 13" id="KW-0863">Zinc-finger</keyword>
<keyword evidence="10 14" id="KW-0156">Chromatin regulator</keyword>
<dbReference type="EC" id="2.3.2.27" evidence="14"/>